<dbReference type="EMBL" id="CATWHI010000007">
    <property type="protein sequence ID" value="CAJ0744286.1"/>
    <property type="molecule type" value="Genomic_DNA"/>
</dbReference>
<keyword evidence="3" id="KW-1185">Reference proteome</keyword>
<evidence type="ECO:0000256" key="1">
    <source>
        <dbReference type="SAM" id="Coils"/>
    </source>
</evidence>
<sequence length="68" mass="7877">MASETSIELDVALRKIHELALDEGDLGRAYWHEVARLLRRAATMQRDIDELSKELELCRAKLAKNRRT</sequence>
<keyword evidence="1" id="KW-0175">Coiled coil</keyword>
<gene>
    <name evidence="2" type="ORF">R16034_04306</name>
</gene>
<comment type="caution">
    <text evidence="2">The sequence shown here is derived from an EMBL/GenBank/DDBJ whole genome shotgun (WGS) entry which is preliminary data.</text>
</comment>
<organism evidence="2 3">
    <name type="scientific">Ralstonia edaphi</name>
    <dbReference type="NCBI Taxonomy" id="3058599"/>
    <lineage>
        <taxon>Bacteria</taxon>
        <taxon>Pseudomonadati</taxon>
        <taxon>Pseudomonadota</taxon>
        <taxon>Betaproteobacteria</taxon>
        <taxon>Burkholderiales</taxon>
        <taxon>Burkholderiaceae</taxon>
        <taxon>Ralstonia</taxon>
    </lineage>
</organism>
<name>A0AB72X9X4_9RALS</name>
<dbReference type="AlphaFoldDB" id="A0AB72X9X4"/>
<reference evidence="2 3" key="1">
    <citation type="submission" date="2023-07" db="EMBL/GenBank/DDBJ databases">
        <authorList>
            <person name="Peeters C."/>
        </authorList>
    </citation>
    <scope>NUCLEOTIDE SEQUENCE [LARGE SCALE GENOMIC DNA]</scope>
    <source>
        <strain evidence="2 3">R-16034</strain>
    </source>
</reference>
<dbReference type="Proteomes" id="UP001189225">
    <property type="component" value="Unassembled WGS sequence"/>
</dbReference>
<proteinExistence type="predicted"/>
<protein>
    <submittedName>
        <fullName evidence="2">Uncharacterized protein</fullName>
    </submittedName>
</protein>
<feature type="coiled-coil region" evidence="1">
    <location>
        <begin position="34"/>
        <end position="68"/>
    </location>
</feature>
<evidence type="ECO:0000313" key="3">
    <source>
        <dbReference type="Proteomes" id="UP001189225"/>
    </source>
</evidence>
<dbReference type="RefSeq" id="WP_316901979.1">
    <property type="nucleotide sequence ID" value="NZ_CATWHI010000007.1"/>
</dbReference>
<evidence type="ECO:0000313" key="2">
    <source>
        <dbReference type="EMBL" id="CAJ0744286.1"/>
    </source>
</evidence>
<accession>A0AB72X9X4</accession>